<dbReference type="InterPro" id="IPR024222">
    <property type="entry name" value="Ten1_fungal"/>
</dbReference>
<proteinExistence type="predicted"/>
<name>A0A4R8Q0W4_9PEZI</name>
<gene>
    <name evidence="1" type="ORF">C8035_v010475</name>
</gene>
<dbReference type="GO" id="GO:0016233">
    <property type="term" value="P:telomere capping"/>
    <property type="evidence" value="ECO:0007669"/>
    <property type="project" value="InterPro"/>
</dbReference>
<comment type="caution">
    <text evidence="1">The sequence shown here is derived from an EMBL/GenBank/DDBJ whole genome shotgun (WGS) entry which is preliminary data.</text>
</comment>
<protein>
    <submittedName>
        <fullName evidence="1">Uncharacterized protein</fullName>
    </submittedName>
</protein>
<dbReference type="AlphaFoldDB" id="A0A4R8Q0W4"/>
<dbReference type="Proteomes" id="UP000295083">
    <property type="component" value="Unassembled WGS sequence"/>
</dbReference>
<dbReference type="Gene3D" id="2.40.50.140">
    <property type="entry name" value="Nucleic acid-binding proteins"/>
    <property type="match status" value="1"/>
</dbReference>
<accession>A0A4R8Q0W4</accession>
<dbReference type="EMBL" id="QAPG01003791">
    <property type="protein sequence ID" value="TDZ27333.1"/>
    <property type="molecule type" value="Genomic_DNA"/>
</dbReference>
<evidence type="ECO:0000313" key="1">
    <source>
        <dbReference type="EMBL" id="TDZ27333.1"/>
    </source>
</evidence>
<keyword evidence="2" id="KW-1185">Reference proteome</keyword>
<dbReference type="GO" id="GO:1990879">
    <property type="term" value="C:CST complex"/>
    <property type="evidence" value="ECO:0007669"/>
    <property type="project" value="InterPro"/>
</dbReference>
<dbReference type="InterPro" id="IPR012340">
    <property type="entry name" value="NA-bd_OB-fold"/>
</dbReference>
<reference evidence="1 2" key="1">
    <citation type="submission" date="2018-11" db="EMBL/GenBank/DDBJ databases">
        <title>Genome sequence and assembly of Colletotrichum spinosum.</title>
        <authorList>
            <person name="Gan P."/>
            <person name="Shirasu K."/>
        </authorList>
    </citation>
    <scope>NUCLEOTIDE SEQUENCE [LARGE SCALE GENOMIC DNA]</scope>
    <source>
        <strain evidence="1 2">CBS 515.97</strain>
    </source>
</reference>
<evidence type="ECO:0000313" key="2">
    <source>
        <dbReference type="Proteomes" id="UP000295083"/>
    </source>
</evidence>
<dbReference type="GO" id="GO:0043047">
    <property type="term" value="F:single-stranded telomeric DNA binding"/>
    <property type="evidence" value="ECO:0007669"/>
    <property type="project" value="InterPro"/>
</dbReference>
<organism evidence="1 2">
    <name type="scientific">Colletotrichum spinosum</name>
    <dbReference type="NCBI Taxonomy" id="1347390"/>
    <lineage>
        <taxon>Eukaryota</taxon>
        <taxon>Fungi</taxon>
        <taxon>Dikarya</taxon>
        <taxon>Ascomycota</taxon>
        <taxon>Pezizomycotina</taxon>
        <taxon>Sordariomycetes</taxon>
        <taxon>Hypocreomycetidae</taxon>
        <taxon>Glomerellales</taxon>
        <taxon>Glomerellaceae</taxon>
        <taxon>Colletotrichum</taxon>
        <taxon>Colletotrichum orbiculare species complex</taxon>
    </lineage>
</organism>
<sequence length="132" mass="14374">MSRGPLPSQLCLLSDLPSKSPADKVRFLGCVASYSTSSAVLKLEHRFPQQSSVSAWVDVKLLLGTLKSEQIRVGEWVNVVGYVTSPTGTRAKGTTREPHNVGIQALMLWSAGPLDIQRYETSFQNPQQTSAS</sequence>
<dbReference type="Pfam" id="PF12658">
    <property type="entry name" value="Ten1"/>
    <property type="match status" value="1"/>
</dbReference>